<accession>A0A2J6SAK3</accession>
<dbReference type="Proteomes" id="UP000235786">
    <property type="component" value="Unassembled WGS sequence"/>
</dbReference>
<evidence type="ECO:0000313" key="2">
    <source>
        <dbReference type="EMBL" id="PMD47788.1"/>
    </source>
</evidence>
<dbReference type="OrthoDB" id="10495229at2759"/>
<evidence type="ECO:0000313" key="3">
    <source>
        <dbReference type="Proteomes" id="UP000235786"/>
    </source>
</evidence>
<sequence>MSDSELEWSSDIGYDSEKNSFDPFGYGFDDSPMLWEAGSILCQIERKQVRISGKPKMVAARAYIPGFLGLWIYSKDGESGTFSISKQSERMTKSLIEHVFANWDHKRKLDFKIDHPPLGPTPAVEFLVKLEIDEPIVANCESQGERKESNEGNIGDKDNNSRGHSQKMIKSVKVLFHWEPSREPIPSKAFQD</sequence>
<organism evidence="2 3">
    <name type="scientific">Hyaloscypha variabilis (strain UAMH 11265 / GT02V1 / F)</name>
    <name type="common">Meliniomyces variabilis</name>
    <dbReference type="NCBI Taxonomy" id="1149755"/>
    <lineage>
        <taxon>Eukaryota</taxon>
        <taxon>Fungi</taxon>
        <taxon>Dikarya</taxon>
        <taxon>Ascomycota</taxon>
        <taxon>Pezizomycotina</taxon>
        <taxon>Leotiomycetes</taxon>
        <taxon>Helotiales</taxon>
        <taxon>Hyaloscyphaceae</taxon>
        <taxon>Hyaloscypha</taxon>
        <taxon>Hyaloscypha variabilis</taxon>
    </lineage>
</organism>
<name>A0A2J6SAK3_HYAVF</name>
<protein>
    <submittedName>
        <fullName evidence="2">Uncharacterized protein</fullName>
    </submittedName>
</protein>
<evidence type="ECO:0000256" key="1">
    <source>
        <dbReference type="SAM" id="MobiDB-lite"/>
    </source>
</evidence>
<feature type="region of interest" description="Disordered" evidence="1">
    <location>
        <begin position="141"/>
        <end position="166"/>
    </location>
</feature>
<dbReference type="EMBL" id="KZ613938">
    <property type="protein sequence ID" value="PMD47788.1"/>
    <property type="molecule type" value="Genomic_DNA"/>
</dbReference>
<gene>
    <name evidence="2" type="ORF">L207DRAFT_576550</name>
</gene>
<feature type="compositionally biased region" description="Basic and acidic residues" evidence="1">
    <location>
        <begin position="143"/>
        <end position="161"/>
    </location>
</feature>
<reference evidence="2 3" key="1">
    <citation type="submission" date="2016-04" db="EMBL/GenBank/DDBJ databases">
        <title>A degradative enzymes factory behind the ericoid mycorrhizal symbiosis.</title>
        <authorList>
            <consortium name="DOE Joint Genome Institute"/>
            <person name="Martino E."/>
            <person name="Morin E."/>
            <person name="Grelet G."/>
            <person name="Kuo A."/>
            <person name="Kohler A."/>
            <person name="Daghino S."/>
            <person name="Barry K."/>
            <person name="Choi C."/>
            <person name="Cichocki N."/>
            <person name="Clum A."/>
            <person name="Copeland A."/>
            <person name="Hainaut M."/>
            <person name="Haridas S."/>
            <person name="Labutti K."/>
            <person name="Lindquist E."/>
            <person name="Lipzen A."/>
            <person name="Khouja H.-R."/>
            <person name="Murat C."/>
            <person name="Ohm R."/>
            <person name="Olson A."/>
            <person name="Spatafora J."/>
            <person name="Veneault-Fourrey C."/>
            <person name="Henrissat B."/>
            <person name="Grigoriev I."/>
            <person name="Martin F."/>
            <person name="Perotto S."/>
        </authorList>
    </citation>
    <scope>NUCLEOTIDE SEQUENCE [LARGE SCALE GENOMIC DNA]</scope>
    <source>
        <strain evidence="2 3">F</strain>
    </source>
</reference>
<keyword evidence="3" id="KW-1185">Reference proteome</keyword>
<proteinExistence type="predicted"/>
<dbReference type="AlphaFoldDB" id="A0A2J6SAK3"/>